<evidence type="ECO:0000313" key="1">
    <source>
        <dbReference type="EMBL" id="GCC34230.1"/>
    </source>
</evidence>
<accession>A0A401SV19</accession>
<proteinExistence type="predicted"/>
<dbReference type="EMBL" id="BEZZ01000580">
    <property type="protein sequence ID" value="GCC34230.1"/>
    <property type="molecule type" value="Genomic_DNA"/>
</dbReference>
<reference evidence="1 2" key="1">
    <citation type="journal article" date="2018" name="Nat. Ecol. Evol.">
        <title>Shark genomes provide insights into elasmobranch evolution and the origin of vertebrates.</title>
        <authorList>
            <person name="Hara Y"/>
            <person name="Yamaguchi K"/>
            <person name="Onimaru K"/>
            <person name="Kadota M"/>
            <person name="Koyanagi M"/>
            <person name="Keeley SD"/>
            <person name="Tatsumi K"/>
            <person name="Tanaka K"/>
            <person name="Motone F"/>
            <person name="Kageyama Y"/>
            <person name="Nozu R"/>
            <person name="Adachi N"/>
            <person name="Nishimura O"/>
            <person name="Nakagawa R"/>
            <person name="Tanegashima C"/>
            <person name="Kiyatake I"/>
            <person name="Matsumoto R"/>
            <person name="Murakumo K"/>
            <person name="Nishida K"/>
            <person name="Terakita A"/>
            <person name="Kuratani S"/>
            <person name="Sato K"/>
            <person name="Hyodo S Kuraku.S."/>
        </authorList>
    </citation>
    <scope>NUCLEOTIDE SEQUENCE [LARGE SCALE GENOMIC DNA]</scope>
</reference>
<dbReference type="AlphaFoldDB" id="A0A401SV19"/>
<dbReference type="STRING" id="137246.A0A401SV19"/>
<dbReference type="OrthoDB" id="427950at2759"/>
<dbReference type="OMA" id="CDQAARY"/>
<comment type="caution">
    <text evidence="1">The sequence shown here is derived from an EMBL/GenBank/DDBJ whole genome shotgun (WGS) entry which is preliminary data.</text>
</comment>
<evidence type="ECO:0000313" key="2">
    <source>
        <dbReference type="Proteomes" id="UP000287033"/>
    </source>
</evidence>
<name>A0A401SV19_CHIPU</name>
<protein>
    <submittedName>
        <fullName evidence="1">Uncharacterized protein</fullName>
    </submittedName>
</protein>
<dbReference type="Proteomes" id="UP000287033">
    <property type="component" value="Unassembled WGS sequence"/>
</dbReference>
<organism evidence="1 2">
    <name type="scientific">Chiloscyllium punctatum</name>
    <name type="common">Brownbanded bambooshark</name>
    <name type="synonym">Hemiscyllium punctatum</name>
    <dbReference type="NCBI Taxonomy" id="137246"/>
    <lineage>
        <taxon>Eukaryota</taxon>
        <taxon>Metazoa</taxon>
        <taxon>Chordata</taxon>
        <taxon>Craniata</taxon>
        <taxon>Vertebrata</taxon>
        <taxon>Chondrichthyes</taxon>
        <taxon>Elasmobranchii</taxon>
        <taxon>Galeomorphii</taxon>
        <taxon>Galeoidea</taxon>
        <taxon>Orectolobiformes</taxon>
        <taxon>Hemiscylliidae</taxon>
        <taxon>Chiloscyllium</taxon>
    </lineage>
</organism>
<keyword evidence="2" id="KW-1185">Reference proteome</keyword>
<gene>
    <name evidence="1" type="ORF">chiPu_0012703</name>
</gene>
<sequence length="110" mass="12456">MCDQAARYCRVSVQQQPRDKQPPLQRSIRGLDGVLRWVFTKMSDKKFGDRESQKTEQAASSEQLPLDTKKGISVILDVSSSLHQPLSLPSLEFIPTLASTVFKELCSYFH</sequence>